<keyword evidence="3" id="KW-1185">Reference proteome</keyword>
<feature type="region of interest" description="Disordered" evidence="1">
    <location>
        <begin position="1562"/>
        <end position="1700"/>
    </location>
</feature>
<proteinExistence type="predicted"/>
<name>A0ABP1S0V4_9HEXA</name>
<reference evidence="2 3" key="1">
    <citation type="submission" date="2024-08" db="EMBL/GenBank/DDBJ databases">
        <authorList>
            <person name="Cucini C."/>
            <person name="Frati F."/>
        </authorList>
    </citation>
    <scope>NUCLEOTIDE SEQUENCE [LARGE SCALE GENOMIC DNA]</scope>
</reference>
<feature type="region of interest" description="Disordered" evidence="1">
    <location>
        <begin position="902"/>
        <end position="934"/>
    </location>
</feature>
<feature type="region of interest" description="Disordered" evidence="1">
    <location>
        <begin position="832"/>
        <end position="879"/>
    </location>
</feature>
<feature type="compositionally biased region" description="Low complexity" evidence="1">
    <location>
        <begin position="837"/>
        <end position="856"/>
    </location>
</feature>
<feature type="region of interest" description="Disordered" evidence="1">
    <location>
        <begin position="1383"/>
        <end position="1403"/>
    </location>
</feature>
<evidence type="ECO:0000313" key="3">
    <source>
        <dbReference type="Proteomes" id="UP001642540"/>
    </source>
</evidence>
<organism evidence="2 3">
    <name type="scientific">Orchesella dallaii</name>
    <dbReference type="NCBI Taxonomy" id="48710"/>
    <lineage>
        <taxon>Eukaryota</taxon>
        <taxon>Metazoa</taxon>
        <taxon>Ecdysozoa</taxon>
        <taxon>Arthropoda</taxon>
        <taxon>Hexapoda</taxon>
        <taxon>Collembola</taxon>
        <taxon>Entomobryomorpha</taxon>
        <taxon>Entomobryoidea</taxon>
        <taxon>Orchesellidae</taxon>
        <taxon>Orchesellinae</taxon>
        <taxon>Orchesella</taxon>
    </lineage>
</organism>
<feature type="region of interest" description="Disordered" evidence="1">
    <location>
        <begin position="539"/>
        <end position="579"/>
    </location>
</feature>
<dbReference type="PANTHER" id="PTHR24149:SF14">
    <property type="entry name" value="ANKYRIN REPEAT DOMAIN 12"/>
    <property type="match status" value="1"/>
</dbReference>
<feature type="compositionally biased region" description="Basic residues" evidence="1">
    <location>
        <begin position="1099"/>
        <end position="1111"/>
    </location>
</feature>
<evidence type="ECO:0000313" key="2">
    <source>
        <dbReference type="EMBL" id="CAL8140220.1"/>
    </source>
</evidence>
<dbReference type="Proteomes" id="UP001642540">
    <property type="component" value="Unassembled WGS sequence"/>
</dbReference>
<feature type="region of interest" description="Disordered" evidence="1">
    <location>
        <begin position="952"/>
        <end position="1149"/>
    </location>
</feature>
<feature type="compositionally biased region" description="Polar residues" evidence="1">
    <location>
        <begin position="553"/>
        <end position="578"/>
    </location>
</feature>
<dbReference type="PANTHER" id="PTHR24149">
    <property type="entry name" value="ANKYRIN REPEAT DOMAIN-CONTAINING PROTEIN 12"/>
    <property type="match status" value="1"/>
</dbReference>
<feature type="compositionally biased region" description="Polar residues" evidence="1">
    <location>
        <begin position="1688"/>
        <end position="1700"/>
    </location>
</feature>
<gene>
    <name evidence="2" type="ORF">ODALV1_LOCUS28197</name>
</gene>
<protein>
    <submittedName>
        <fullName evidence="2">Uncharacterized protein</fullName>
    </submittedName>
</protein>
<comment type="caution">
    <text evidence="2">The sequence shown here is derived from an EMBL/GenBank/DDBJ whole genome shotgun (WGS) entry which is preliminary data.</text>
</comment>
<dbReference type="InterPro" id="IPR053210">
    <property type="entry name" value="ANKRD12"/>
</dbReference>
<accession>A0ABP1S0V4</accession>
<feature type="compositionally biased region" description="Basic and acidic residues" evidence="1">
    <location>
        <begin position="916"/>
        <end position="934"/>
    </location>
</feature>
<feature type="compositionally biased region" description="Basic and acidic residues" evidence="1">
    <location>
        <begin position="1027"/>
        <end position="1098"/>
    </location>
</feature>
<feature type="compositionally biased region" description="Polar residues" evidence="1">
    <location>
        <begin position="1387"/>
        <end position="1403"/>
    </location>
</feature>
<feature type="compositionally biased region" description="Low complexity" evidence="1">
    <location>
        <begin position="1602"/>
        <end position="1622"/>
    </location>
</feature>
<feature type="compositionally biased region" description="Low complexity" evidence="1">
    <location>
        <begin position="1115"/>
        <end position="1125"/>
    </location>
</feature>
<feature type="compositionally biased region" description="Basic and acidic residues" evidence="1">
    <location>
        <begin position="952"/>
        <end position="1001"/>
    </location>
</feature>
<evidence type="ECO:0000256" key="1">
    <source>
        <dbReference type="SAM" id="MobiDB-lite"/>
    </source>
</evidence>
<feature type="compositionally biased region" description="Basic residues" evidence="1">
    <location>
        <begin position="1002"/>
        <end position="1012"/>
    </location>
</feature>
<sequence length="1700" mass="191402">MAKLTFVPYAISWGYDEINPSGNGTPKPHYKVVSPLFETEECKEFLKTFPILKRISIGPFTWTGDAVPNDAHFWGRQDFLSDPQFQGENEVNYFRKTNTDLVTFLQTEGWICLVRIRKVLRMLHELKNYESTMEGLSLSSGQPLDAWGTMFEKMHRQQCRCSPCCALHEVKKQLDKKNINMQSLSSAVIMHVRRCVYRVLTAGIDRIFETFCNRRFSLVWYILYEEFDDHYRDTEFEKLSSLIMNDVIATEPITSLISFSKTLVELYDGTTDLACALLHKFAVILGSQKLYYTTSMNFIMFYIDSFNMLVRMLRWMETKFKVFNHLSNGISSTVHKDKLDFKTLILHAMFELVYSVPDVYNTRVTAMKVIGMYQNLHKNYFGPSLESLKEYMECIDNTLIAANNVFENANLPCKCPTLKVPTGDIIDAALYINPYRDDQFETPQVFQCYFQERFIIERSQTPWKLLYNSKTKILLRLTVENPCDKNKKLAINIFVAEDIPTSEGRVKDQYFALYEARLERLAECFHSLAKEIHEYYGKPKKRIRQPRSGGSQGRKNSTPTTNDENPESQNPPCQTVTKISVPVKLKRTDKRSLLTKRHRVAELDAMMIKYARGQRPSVMDNFEQLLTFAVKTGIEGAGMLSGLAAVTKDVYLSLTCIDREKRAKADTEFSLNEMMSFIIFWYAKYGCLTEFECQTMARRKFECGKSSLREKFPLLYKAAEELDVECFLSENDLALLDKTLTGNMSEEEFKRCKKGLETSIFMNEVAHSKRTFAKLASSGFCVTQRGEIVFAEGSGTVRHEETTVTGKKGETLIKCKSIVKPQEVVVKNRVKKSTDEGQTTVGTSTKTTVSVKVQQQPVKELPSEPVKPPIIKKSEDTSSVHMSRVADVDALVELIEGTHIKTSDPKKAAKKARQKEKKEQERQRIADELAKEERKKKLEELRQLEIERKLVLEEQRRLEEQEKKEKAEVLQKQKQAADMKKEEQRRKREDVDRRKAEEKKLKKDAKKQRREQRKRELESPDGNEQEVETKSTQDSHEPVAKTEPRKCKEDKEAKEAKKAAEIASEKDFGRIKHEKEQRKREEEEARRLEQLQAHERAQANKKNKKKKKKQKHNSESNSQSASDASGQGGTETKVEIAEAESQTPPLGAPILDLINANNAEAQGKGTECNNLVTIKKHMDSTVTISMKGKEGEKDLIYTLMNGQVYPTNNDGRMRSEDALPLQQTTFVKPETVRPNHVSTPPATISSGCYPYSTPMGNVKPMGYSGHSAGHSVGHTYPAPMVQENLGMGEIDLSQLKLPPGITITKVPQHLSGLRGEEMNMNGIQHPDYQPKPAQSMSEYARISSHAGGGIDARYNPNVMVVDSRCSSLESPIIGIRPSDTLYGANGTRPSSEASVASDRPNSGMDSLMNHNGMNPYAARPAFHSNEMLHARVPVSLSSPFASASRNETPSPAWPNEFNPNPNMNGIPGMIPSTSGVRTDAHGFWPSNPASPVAFPANNVSEILKAQDQQFKFRGAGYGMVGEGSSTAAGFPPDHGMIPQKTAQFKKVSIAPTNPASYAVGSAAVNGSSSPRAQPYFNSMGYRDVPIPPQRRGYDQWSPWDQPPDTSSPDASASPSSTSQSSPLMKPPQFSADTYVSWEPSLRHPADKQPGNRTVNPYGPIGSNISRRSSSDASNGISQNGKPAGPPRSNDSAFWSYNRTF</sequence>
<feature type="compositionally biased region" description="Low complexity" evidence="1">
    <location>
        <begin position="1661"/>
        <end position="1677"/>
    </location>
</feature>
<dbReference type="EMBL" id="CAXLJM020000134">
    <property type="protein sequence ID" value="CAL8140220.1"/>
    <property type="molecule type" value="Genomic_DNA"/>
</dbReference>